<dbReference type="EMBL" id="QJKJ01009196">
    <property type="protein sequence ID" value="RDX77356.1"/>
    <property type="molecule type" value="Genomic_DNA"/>
</dbReference>
<reference evidence="1" key="1">
    <citation type="submission" date="2018-05" db="EMBL/GenBank/DDBJ databases">
        <title>Draft genome of Mucuna pruriens seed.</title>
        <authorList>
            <person name="Nnadi N.E."/>
            <person name="Vos R."/>
            <person name="Hasami M.H."/>
            <person name="Devisetty U.K."/>
            <person name="Aguiy J.C."/>
        </authorList>
    </citation>
    <scope>NUCLEOTIDE SEQUENCE [LARGE SCALE GENOMIC DNA]</scope>
    <source>
        <strain evidence="1">JCA_2017</strain>
    </source>
</reference>
<evidence type="ECO:0000313" key="1">
    <source>
        <dbReference type="EMBL" id="RDX77356.1"/>
    </source>
</evidence>
<proteinExistence type="predicted"/>
<feature type="non-terminal residue" evidence="1">
    <location>
        <position position="1"/>
    </location>
</feature>
<gene>
    <name evidence="1" type="ORF">CR513_42543</name>
</gene>
<dbReference type="PANTHER" id="PTHR11439:SF483">
    <property type="entry name" value="PEPTIDE SYNTHASE GLIP-LIKE, PUTATIVE (AFU_ORTHOLOGUE AFUA_3G12920)-RELATED"/>
    <property type="match status" value="1"/>
</dbReference>
<evidence type="ECO:0008006" key="3">
    <source>
        <dbReference type="Google" id="ProtNLM"/>
    </source>
</evidence>
<dbReference type="AlphaFoldDB" id="A0A371FGD8"/>
<accession>A0A371FGD8</accession>
<organism evidence="1 2">
    <name type="scientific">Mucuna pruriens</name>
    <name type="common">Velvet bean</name>
    <name type="synonym">Dolichos pruriens</name>
    <dbReference type="NCBI Taxonomy" id="157652"/>
    <lineage>
        <taxon>Eukaryota</taxon>
        <taxon>Viridiplantae</taxon>
        <taxon>Streptophyta</taxon>
        <taxon>Embryophyta</taxon>
        <taxon>Tracheophyta</taxon>
        <taxon>Spermatophyta</taxon>
        <taxon>Magnoliopsida</taxon>
        <taxon>eudicotyledons</taxon>
        <taxon>Gunneridae</taxon>
        <taxon>Pentapetalae</taxon>
        <taxon>rosids</taxon>
        <taxon>fabids</taxon>
        <taxon>Fabales</taxon>
        <taxon>Fabaceae</taxon>
        <taxon>Papilionoideae</taxon>
        <taxon>50 kb inversion clade</taxon>
        <taxon>NPAAA clade</taxon>
        <taxon>indigoferoid/millettioid clade</taxon>
        <taxon>Phaseoleae</taxon>
        <taxon>Mucuna</taxon>
    </lineage>
</organism>
<keyword evidence="2" id="KW-1185">Reference proteome</keyword>
<evidence type="ECO:0000313" key="2">
    <source>
        <dbReference type="Proteomes" id="UP000257109"/>
    </source>
</evidence>
<dbReference type="OrthoDB" id="906897at2759"/>
<dbReference type="STRING" id="157652.A0A371FGD8"/>
<dbReference type="PANTHER" id="PTHR11439">
    <property type="entry name" value="GAG-POL-RELATED RETROTRANSPOSON"/>
    <property type="match status" value="1"/>
</dbReference>
<sequence>MINSLLYLTASIPDIIFSVCLCARFQFDPRESHLVAIKCIFTYLKGTTNLGLCYKKSNKHILKGYSDVDFVGDRIERKRTSVGCHFIRANLISWSSKRQEGILDLKFISTEKQLADIFTKPLLEDKFQKNKLLDLKIDEEQQQILYCKSCLTQGSPDHESIQKEPTEASFLVK</sequence>
<name>A0A371FGD8_MUCPR</name>
<protein>
    <recommendedName>
        <fullName evidence="3">Mitochondrial protein</fullName>
    </recommendedName>
</protein>
<comment type="caution">
    <text evidence="1">The sequence shown here is derived from an EMBL/GenBank/DDBJ whole genome shotgun (WGS) entry which is preliminary data.</text>
</comment>
<dbReference type="Proteomes" id="UP000257109">
    <property type="component" value="Unassembled WGS sequence"/>
</dbReference>